<evidence type="ECO:0000313" key="2">
    <source>
        <dbReference type="EMBL" id="BAD10568.1"/>
    </source>
</evidence>
<evidence type="ECO:0000256" key="1">
    <source>
        <dbReference type="SAM" id="MobiDB-lite"/>
    </source>
</evidence>
<gene>
    <name evidence="2" type="ORF">P0427G12.37</name>
    <name evidence="3" type="ORF">P0470F10.2</name>
</gene>
<evidence type="ECO:0000313" key="4">
    <source>
        <dbReference type="Proteomes" id="UP000000763"/>
    </source>
</evidence>
<organism evidence="2 4">
    <name type="scientific">Oryza sativa subsp. japonica</name>
    <name type="common">Rice</name>
    <dbReference type="NCBI Taxonomy" id="39947"/>
    <lineage>
        <taxon>Eukaryota</taxon>
        <taxon>Viridiplantae</taxon>
        <taxon>Streptophyta</taxon>
        <taxon>Embryophyta</taxon>
        <taxon>Tracheophyta</taxon>
        <taxon>Spermatophyta</taxon>
        <taxon>Magnoliopsida</taxon>
        <taxon>Liliopsida</taxon>
        <taxon>Poales</taxon>
        <taxon>Poaceae</taxon>
        <taxon>BOP clade</taxon>
        <taxon>Oryzoideae</taxon>
        <taxon>Oryzeae</taxon>
        <taxon>Oryzinae</taxon>
        <taxon>Oryza</taxon>
        <taxon>Oryza sativa</taxon>
    </lineage>
</organism>
<name>Q6YXS4_ORYSJ</name>
<reference evidence="3" key="1">
    <citation type="submission" date="2001-12" db="EMBL/GenBank/DDBJ databases">
        <title>Oryza sativa nipponbare(GA3) genomic DNA, chromosome 8, PAC clone:P0470F10.</title>
        <authorList>
            <person name="Sasaki T."/>
            <person name="Matsumoto T."/>
            <person name="Yamamoto K."/>
        </authorList>
    </citation>
    <scope>NUCLEOTIDE SEQUENCE</scope>
</reference>
<feature type="region of interest" description="Disordered" evidence="1">
    <location>
        <begin position="1"/>
        <end position="65"/>
    </location>
</feature>
<feature type="compositionally biased region" description="Acidic residues" evidence="1">
    <location>
        <begin position="25"/>
        <end position="40"/>
    </location>
</feature>
<reference evidence="4" key="4">
    <citation type="journal article" date="2008" name="Nucleic Acids Res.">
        <title>The rice annotation project database (RAP-DB): 2008 update.</title>
        <authorList>
            <consortium name="The rice annotation project (RAP)"/>
        </authorList>
    </citation>
    <scope>GENOME REANNOTATION</scope>
    <source>
        <strain evidence="4">cv. Nipponbare</strain>
    </source>
</reference>
<feature type="compositionally biased region" description="Basic and acidic residues" evidence="1">
    <location>
        <begin position="41"/>
        <end position="52"/>
    </location>
</feature>
<reference evidence="4" key="3">
    <citation type="journal article" date="2005" name="Nature">
        <title>The map-based sequence of the rice genome.</title>
        <authorList>
            <consortium name="International rice genome sequencing project (IRGSP)"/>
            <person name="Matsumoto T."/>
            <person name="Wu J."/>
            <person name="Kanamori H."/>
            <person name="Katayose Y."/>
            <person name="Fujisawa M."/>
            <person name="Namiki N."/>
            <person name="Mizuno H."/>
            <person name="Yamamoto K."/>
            <person name="Antonio B.A."/>
            <person name="Baba T."/>
            <person name="Sakata K."/>
            <person name="Nagamura Y."/>
            <person name="Aoki H."/>
            <person name="Arikawa K."/>
            <person name="Arita K."/>
            <person name="Bito T."/>
            <person name="Chiden Y."/>
            <person name="Fujitsuka N."/>
            <person name="Fukunaka R."/>
            <person name="Hamada M."/>
            <person name="Harada C."/>
            <person name="Hayashi A."/>
            <person name="Hijishita S."/>
            <person name="Honda M."/>
            <person name="Hosokawa S."/>
            <person name="Ichikawa Y."/>
            <person name="Idonuma A."/>
            <person name="Iijima M."/>
            <person name="Ikeda M."/>
            <person name="Ikeno M."/>
            <person name="Ito K."/>
            <person name="Ito S."/>
            <person name="Ito T."/>
            <person name="Ito Y."/>
            <person name="Ito Y."/>
            <person name="Iwabuchi A."/>
            <person name="Kamiya K."/>
            <person name="Karasawa W."/>
            <person name="Kurita K."/>
            <person name="Katagiri S."/>
            <person name="Kikuta A."/>
            <person name="Kobayashi H."/>
            <person name="Kobayashi N."/>
            <person name="Machita K."/>
            <person name="Maehara T."/>
            <person name="Masukawa M."/>
            <person name="Mizubayashi T."/>
            <person name="Mukai Y."/>
            <person name="Nagasaki H."/>
            <person name="Nagata Y."/>
            <person name="Naito S."/>
            <person name="Nakashima M."/>
            <person name="Nakama Y."/>
            <person name="Nakamichi Y."/>
            <person name="Nakamura M."/>
            <person name="Meguro A."/>
            <person name="Negishi M."/>
            <person name="Ohta I."/>
            <person name="Ohta T."/>
            <person name="Okamoto M."/>
            <person name="Ono N."/>
            <person name="Saji S."/>
            <person name="Sakaguchi M."/>
            <person name="Sakai K."/>
            <person name="Shibata M."/>
            <person name="Shimokawa T."/>
            <person name="Song J."/>
            <person name="Takazaki Y."/>
            <person name="Terasawa K."/>
            <person name="Tsugane M."/>
            <person name="Tsuji K."/>
            <person name="Ueda S."/>
            <person name="Waki K."/>
            <person name="Yamagata H."/>
            <person name="Yamamoto M."/>
            <person name="Yamamoto S."/>
            <person name="Yamane H."/>
            <person name="Yoshiki S."/>
            <person name="Yoshihara R."/>
            <person name="Yukawa K."/>
            <person name="Zhong H."/>
            <person name="Yano M."/>
            <person name="Yuan Q."/>
            <person name="Ouyang S."/>
            <person name="Liu J."/>
            <person name="Jones K.M."/>
            <person name="Gansberger K."/>
            <person name="Moffat K."/>
            <person name="Hill J."/>
            <person name="Bera J."/>
            <person name="Fadrosh D."/>
            <person name="Jin S."/>
            <person name="Johri S."/>
            <person name="Kim M."/>
            <person name="Overton L."/>
            <person name="Reardon M."/>
            <person name="Tsitrin T."/>
            <person name="Vuong H."/>
            <person name="Weaver B."/>
            <person name="Ciecko A."/>
            <person name="Tallon L."/>
            <person name="Jackson J."/>
            <person name="Pai G."/>
            <person name="Aken S.V."/>
            <person name="Utterback T."/>
            <person name="Reidmuller S."/>
            <person name="Feldblyum T."/>
            <person name="Hsiao J."/>
            <person name="Zismann V."/>
            <person name="Iobst S."/>
            <person name="de Vazeille A.R."/>
            <person name="Buell C.R."/>
            <person name="Ying K."/>
            <person name="Li Y."/>
            <person name="Lu T."/>
            <person name="Huang Y."/>
            <person name="Zhao Q."/>
            <person name="Feng Q."/>
            <person name="Zhang L."/>
            <person name="Zhu J."/>
            <person name="Weng Q."/>
            <person name="Mu J."/>
            <person name="Lu Y."/>
            <person name="Fan D."/>
            <person name="Liu Y."/>
            <person name="Guan J."/>
            <person name="Zhang Y."/>
            <person name="Yu S."/>
            <person name="Liu X."/>
            <person name="Zhang Y."/>
            <person name="Hong G."/>
            <person name="Han B."/>
            <person name="Choisne N."/>
            <person name="Demange N."/>
            <person name="Orjeda G."/>
            <person name="Samain S."/>
            <person name="Cattolico L."/>
            <person name="Pelletier E."/>
            <person name="Couloux A."/>
            <person name="Segurens B."/>
            <person name="Wincker P."/>
            <person name="D'Hont A."/>
            <person name="Scarpelli C."/>
            <person name="Weissenbach J."/>
            <person name="Salanoubat M."/>
            <person name="Quetier F."/>
            <person name="Yu Y."/>
            <person name="Kim H.R."/>
            <person name="Rambo T."/>
            <person name="Currie J."/>
            <person name="Collura K."/>
            <person name="Luo M."/>
            <person name="Yang T."/>
            <person name="Ammiraju J.S.S."/>
            <person name="Engler F."/>
            <person name="Soderlund C."/>
            <person name="Wing R.A."/>
            <person name="Palmer L.E."/>
            <person name="de la Bastide M."/>
            <person name="Spiegel L."/>
            <person name="Nascimento L."/>
            <person name="Zutavern T."/>
            <person name="O'Shaughnessy A."/>
            <person name="Dike S."/>
            <person name="Dedhia N."/>
            <person name="Preston R."/>
            <person name="Balija V."/>
            <person name="McCombie W.R."/>
            <person name="Chow T."/>
            <person name="Chen H."/>
            <person name="Chung M."/>
            <person name="Chen C."/>
            <person name="Shaw J."/>
            <person name="Wu H."/>
            <person name="Hsiao K."/>
            <person name="Chao Y."/>
            <person name="Chu M."/>
            <person name="Cheng C."/>
            <person name="Hour A."/>
            <person name="Lee P."/>
            <person name="Lin S."/>
            <person name="Lin Y."/>
            <person name="Liou J."/>
            <person name="Liu S."/>
            <person name="Hsing Y."/>
            <person name="Raghuvanshi S."/>
            <person name="Mohanty A."/>
            <person name="Bharti A.K."/>
            <person name="Gaur A."/>
            <person name="Gupta V."/>
            <person name="Kumar D."/>
            <person name="Ravi V."/>
            <person name="Vij S."/>
            <person name="Kapur A."/>
            <person name="Khurana P."/>
            <person name="Khurana P."/>
            <person name="Khurana J.P."/>
            <person name="Tyagi A.K."/>
            <person name="Gaikwad K."/>
            <person name="Singh A."/>
            <person name="Dalal V."/>
            <person name="Srivastava S."/>
            <person name="Dixit A."/>
            <person name="Pal A.K."/>
            <person name="Ghazi I.A."/>
            <person name="Yadav M."/>
            <person name="Pandit A."/>
            <person name="Bhargava A."/>
            <person name="Sureshbabu K."/>
            <person name="Batra K."/>
            <person name="Sharma T.R."/>
            <person name="Mohapatra T."/>
            <person name="Singh N.K."/>
            <person name="Messing J."/>
            <person name="Nelson A.B."/>
            <person name="Fuks G."/>
            <person name="Kavchok S."/>
            <person name="Keizer G."/>
            <person name="Linton E."/>
            <person name="Llaca V."/>
            <person name="Song R."/>
            <person name="Tanyolac B."/>
            <person name="Young S."/>
            <person name="Ho-Il K."/>
            <person name="Hahn J.H."/>
            <person name="Sangsakoo G."/>
            <person name="Vanavichit A."/>
            <person name="de Mattos Luiz.A.T."/>
            <person name="Zimmer P.D."/>
            <person name="Malone G."/>
            <person name="Dellagostin O."/>
            <person name="de Oliveira A.C."/>
            <person name="Bevan M."/>
            <person name="Bancroft I."/>
            <person name="Minx P."/>
            <person name="Cordum H."/>
            <person name="Wilson R."/>
            <person name="Cheng Z."/>
            <person name="Jin W."/>
            <person name="Jiang J."/>
            <person name="Leong S.A."/>
            <person name="Iwama H."/>
            <person name="Gojobori T."/>
            <person name="Itoh T."/>
            <person name="Niimura Y."/>
            <person name="Fujii Y."/>
            <person name="Habara T."/>
            <person name="Sakai H."/>
            <person name="Sato Y."/>
            <person name="Wilson G."/>
            <person name="Kumar K."/>
            <person name="McCouch S."/>
            <person name="Juretic N."/>
            <person name="Hoen D."/>
            <person name="Wright S."/>
            <person name="Bruskiewich R."/>
            <person name="Bureau T."/>
            <person name="Miyao A."/>
            <person name="Hirochika H."/>
            <person name="Nishikawa T."/>
            <person name="Kadowaki K."/>
            <person name="Sugiura M."/>
            <person name="Burr B."/>
            <person name="Sasaki T."/>
        </authorList>
    </citation>
    <scope>NUCLEOTIDE SEQUENCE [LARGE SCALE GENOMIC DNA]</scope>
    <source>
        <strain evidence="4">cv. Nipponbare</strain>
    </source>
</reference>
<reference evidence="2" key="2">
    <citation type="submission" date="2002-08" db="EMBL/GenBank/DDBJ databases">
        <title>Oryza sativa nipponbare(GA3) genomic DNA, chromosome 8, PAC clone:P0427G12.</title>
        <authorList>
            <person name="Sasaki T."/>
            <person name="Matsumoto T."/>
            <person name="Katayose Y."/>
        </authorList>
    </citation>
    <scope>NUCLEOTIDE SEQUENCE</scope>
</reference>
<dbReference type="AlphaFoldDB" id="Q6YXS4"/>
<sequence length="65" mass="7309">MAGRGPPSIHHASARRGLRLQGREEEGEEGEERGGEEEGEEGLRLQGREEGRGGGSEWLRLWRRE</sequence>
<evidence type="ECO:0000313" key="3">
    <source>
        <dbReference type="EMBL" id="BAD33086.1"/>
    </source>
</evidence>
<protein>
    <submittedName>
        <fullName evidence="2">Uncharacterized protein</fullName>
    </submittedName>
</protein>
<dbReference type="Proteomes" id="UP000000763">
    <property type="component" value="Chromosome 8"/>
</dbReference>
<accession>Q6YXS4</accession>
<dbReference type="EMBL" id="AP004562">
    <property type="protein sequence ID" value="BAD33086.1"/>
    <property type="molecule type" value="Genomic_DNA"/>
</dbReference>
<proteinExistence type="predicted"/>
<dbReference type="EMBL" id="AP005657">
    <property type="protein sequence ID" value="BAD10568.1"/>
    <property type="molecule type" value="Genomic_DNA"/>
</dbReference>